<feature type="compositionally biased region" description="Acidic residues" evidence="1">
    <location>
        <begin position="325"/>
        <end position="338"/>
    </location>
</feature>
<dbReference type="Ensembl" id="ENSGWIT00000046957.1">
    <property type="protein sequence ID" value="ENSGWIP00000043291.1"/>
    <property type="gene ID" value="ENSGWIG00000021649.1"/>
</dbReference>
<dbReference type="SUPFAM" id="SSF52047">
    <property type="entry name" value="RNI-like"/>
    <property type="match status" value="1"/>
</dbReference>
<accession>A0A8C5HDS5</accession>
<reference evidence="3" key="1">
    <citation type="submission" date="2020-06" db="EMBL/GenBank/DDBJ databases">
        <authorList>
            <consortium name="Wellcome Sanger Institute Data Sharing"/>
        </authorList>
    </citation>
    <scope>NUCLEOTIDE SEQUENCE [LARGE SCALE GENOMIC DNA]</scope>
</reference>
<evidence type="ECO:0000313" key="3">
    <source>
        <dbReference type="Ensembl" id="ENSGWIP00000043291.1"/>
    </source>
</evidence>
<keyword evidence="4" id="KW-1185">Reference proteome</keyword>
<gene>
    <name evidence="3" type="primary">fbxl12</name>
</gene>
<protein>
    <recommendedName>
        <fullName evidence="2">F-box domain-containing protein</fullName>
    </recommendedName>
</protein>
<dbReference type="PANTHER" id="PTHR38926">
    <property type="entry name" value="F-BOX DOMAIN CONTAINING PROTEIN, EXPRESSED"/>
    <property type="match status" value="1"/>
</dbReference>
<dbReference type="SMART" id="SM00256">
    <property type="entry name" value="FBOX"/>
    <property type="match status" value="1"/>
</dbReference>
<dbReference type="PANTHER" id="PTHR38926:SF5">
    <property type="entry name" value="F-BOX AND LEUCINE-RICH REPEAT PROTEIN 6"/>
    <property type="match status" value="1"/>
</dbReference>
<dbReference type="Gene3D" id="3.80.10.10">
    <property type="entry name" value="Ribonuclease Inhibitor"/>
    <property type="match status" value="2"/>
</dbReference>
<dbReference type="Proteomes" id="UP000694680">
    <property type="component" value="Chromosome 10"/>
</dbReference>
<dbReference type="InterPro" id="IPR036047">
    <property type="entry name" value="F-box-like_dom_sf"/>
</dbReference>
<organism evidence="3 4">
    <name type="scientific">Gouania willdenowi</name>
    <name type="common">Blunt-snouted clingfish</name>
    <name type="synonym">Lepadogaster willdenowi</name>
    <dbReference type="NCBI Taxonomy" id="441366"/>
    <lineage>
        <taxon>Eukaryota</taxon>
        <taxon>Metazoa</taxon>
        <taxon>Chordata</taxon>
        <taxon>Craniata</taxon>
        <taxon>Vertebrata</taxon>
        <taxon>Euteleostomi</taxon>
        <taxon>Actinopterygii</taxon>
        <taxon>Neopterygii</taxon>
        <taxon>Teleostei</taxon>
        <taxon>Neoteleostei</taxon>
        <taxon>Acanthomorphata</taxon>
        <taxon>Ovalentaria</taxon>
        <taxon>Blenniimorphae</taxon>
        <taxon>Blenniiformes</taxon>
        <taxon>Gobiesocoidei</taxon>
        <taxon>Gobiesocidae</taxon>
        <taxon>Gobiesocinae</taxon>
        <taxon>Gouania</taxon>
    </lineage>
</organism>
<dbReference type="InterPro" id="IPR032675">
    <property type="entry name" value="LRR_dom_sf"/>
</dbReference>
<feature type="region of interest" description="Disordered" evidence="1">
    <location>
        <begin position="321"/>
        <end position="342"/>
    </location>
</feature>
<dbReference type="Pfam" id="PF12937">
    <property type="entry name" value="F-box-like"/>
    <property type="match status" value="1"/>
</dbReference>
<reference evidence="3" key="2">
    <citation type="submission" date="2025-08" db="UniProtKB">
        <authorList>
            <consortium name="Ensembl"/>
        </authorList>
    </citation>
    <scope>IDENTIFICATION</scope>
</reference>
<dbReference type="InterPro" id="IPR001810">
    <property type="entry name" value="F-box_dom"/>
</dbReference>
<sequence>MDESEYNHVENLPENIMIELLSYLSVIELIRAQRVCKRWKRLAKDQMLWRNVNLTSCKRVSVRFLWFLLRRCLGPGLRSLRLRGFLLSARKGTLLSESWLKALCAKCPRLSKLHLLHVDLRSLVTIRVLPQTLQELELRECELPPDFFSQAAEAGSHQGEHGSRSYIIIERLVVNTVPSFTDHHLQSLTSWEKLSRLELRDTFRVTVKGLRDCAAKTGINGVEGLSHLKFLEIGSLGRQVQMASLALGVGWPGLEELSLGGKEVGPGLLTTNRLKDLKRLRLWACRLSEHQVVRSCRTLRGLRQMEFVDVVFLSPWGPVGAEREGGEEEEAADSDGSGDENKKRDAIICSVRHILGELLPSCTLAFTNCSAQINTD</sequence>
<evidence type="ECO:0000313" key="4">
    <source>
        <dbReference type="Proteomes" id="UP000694680"/>
    </source>
</evidence>
<evidence type="ECO:0000259" key="2">
    <source>
        <dbReference type="PROSITE" id="PS50181"/>
    </source>
</evidence>
<evidence type="ECO:0000256" key="1">
    <source>
        <dbReference type="SAM" id="MobiDB-lite"/>
    </source>
</evidence>
<reference evidence="3" key="3">
    <citation type="submission" date="2025-09" db="UniProtKB">
        <authorList>
            <consortium name="Ensembl"/>
        </authorList>
    </citation>
    <scope>IDENTIFICATION</scope>
</reference>
<dbReference type="OrthoDB" id="3219396at2759"/>
<dbReference type="SUPFAM" id="SSF81383">
    <property type="entry name" value="F-box domain"/>
    <property type="match status" value="1"/>
</dbReference>
<dbReference type="PROSITE" id="PS50181">
    <property type="entry name" value="FBOX"/>
    <property type="match status" value="1"/>
</dbReference>
<dbReference type="AlphaFoldDB" id="A0A8C5HDS5"/>
<name>A0A8C5HDS5_GOUWI</name>
<feature type="domain" description="F-box" evidence="2">
    <location>
        <begin position="6"/>
        <end position="52"/>
    </location>
</feature>
<proteinExistence type="predicted"/>